<organism evidence="1 2">
    <name type="scientific">Zoogloea oryzae</name>
    <dbReference type="NCBI Taxonomy" id="310767"/>
    <lineage>
        <taxon>Bacteria</taxon>
        <taxon>Pseudomonadati</taxon>
        <taxon>Pseudomonadota</taxon>
        <taxon>Betaproteobacteria</taxon>
        <taxon>Rhodocyclales</taxon>
        <taxon>Zoogloeaceae</taxon>
        <taxon>Zoogloea</taxon>
    </lineage>
</organism>
<dbReference type="EMBL" id="BSPX01000007">
    <property type="protein sequence ID" value="GLT21361.1"/>
    <property type="molecule type" value="Genomic_DNA"/>
</dbReference>
<accession>A0ABQ6F9A2</accession>
<gene>
    <name evidence="1" type="ORF">GCM10007933_08130</name>
</gene>
<evidence type="ECO:0008006" key="3">
    <source>
        <dbReference type="Google" id="ProtNLM"/>
    </source>
</evidence>
<comment type="caution">
    <text evidence="1">The sequence shown here is derived from an EMBL/GenBank/DDBJ whole genome shotgun (WGS) entry which is preliminary data.</text>
</comment>
<name>A0ABQ6F9A2_9RHOO</name>
<proteinExistence type="predicted"/>
<keyword evidence="2" id="KW-1185">Reference proteome</keyword>
<dbReference type="RefSeq" id="WP_284186813.1">
    <property type="nucleotide sequence ID" value="NZ_BSPX01000007.1"/>
</dbReference>
<reference evidence="2" key="1">
    <citation type="journal article" date="2019" name="Int. J. Syst. Evol. Microbiol.">
        <title>The Global Catalogue of Microorganisms (GCM) 10K type strain sequencing project: providing services to taxonomists for standard genome sequencing and annotation.</title>
        <authorList>
            <consortium name="The Broad Institute Genomics Platform"/>
            <consortium name="The Broad Institute Genome Sequencing Center for Infectious Disease"/>
            <person name="Wu L."/>
            <person name="Ma J."/>
        </authorList>
    </citation>
    <scope>NUCLEOTIDE SEQUENCE [LARGE SCALE GENOMIC DNA]</scope>
    <source>
        <strain evidence="2">NBRC 102407</strain>
    </source>
</reference>
<sequence length="92" mass="9719">MSSSCRFPSGTVVTTPGASALLREHNVAFAPLLAKHLSGDWGQVSANDAQANETALSEGGYVLSSYPVGDQTVWVITDADRSVTTFLLPSEY</sequence>
<evidence type="ECO:0000313" key="1">
    <source>
        <dbReference type="EMBL" id="GLT21361.1"/>
    </source>
</evidence>
<dbReference type="Proteomes" id="UP001157167">
    <property type="component" value="Unassembled WGS sequence"/>
</dbReference>
<protein>
    <recommendedName>
        <fullName evidence="3">Type I restriction endonuclease subunit M</fullName>
    </recommendedName>
</protein>
<evidence type="ECO:0000313" key="2">
    <source>
        <dbReference type="Proteomes" id="UP001157167"/>
    </source>
</evidence>